<dbReference type="InterPro" id="IPR000719">
    <property type="entry name" value="Prot_kinase_dom"/>
</dbReference>
<reference evidence="12" key="1">
    <citation type="submission" date="2023-06" db="EMBL/GenBank/DDBJ databases">
        <title>Genomic analysis of the entomopathogenic nematode Steinernema hermaphroditum.</title>
        <authorList>
            <person name="Schwarz E.M."/>
            <person name="Heppert J.K."/>
            <person name="Baniya A."/>
            <person name="Schwartz H.T."/>
            <person name="Tan C.-H."/>
            <person name="Antoshechkin I."/>
            <person name="Sternberg P.W."/>
            <person name="Goodrich-Blair H."/>
            <person name="Dillman A.R."/>
        </authorList>
    </citation>
    <scope>NUCLEOTIDE SEQUENCE</scope>
    <source>
        <strain evidence="12">PS9179</strain>
        <tissue evidence="12">Whole animal</tissue>
    </source>
</reference>
<protein>
    <recommendedName>
        <fullName evidence="1">non-specific serine/threonine protein kinase</fullName>
        <ecNumber evidence="1">2.7.11.1</ecNumber>
    </recommendedName>
</protein>
<evidence type="ECO:0000313" key="12">
    <source>
        <dbReference type="EMBL" id="KAK0394306.1"/>
    </source>
</evidence>
<evidence type="ECO:0000256" key="3">
    <source>
        <dbReference type="ARBA" id="ARBA00022679"/>
    </source>
</evidence>
<feature type="compositionally biased region" description="Polar residues" evidence="10">
    <location>
        <begin position="117"/>
        <end position="135"/>
    </location>
</feature>
<evidence type="ECO:0000256" key="9">
    <source>
        <dbReference type="PROSITE-ProRule" id="PRU10141"/>
    </source>
</evidence>
<accession>A0AA39LE12</accession>
<dbReference type="GO" id="GO:0000245">
    <property type="term" value="P:spliceosomal complex assembly"/>
    <property type="evidence" value="ECO:0007669"/>
    <property type="project" value="TreeGrafter"/>
</dbReference>
<dbReference type="Pfam" id="PF00069">
    <property type="entry name" value="Pkinase"/>
    <property type="match status" value="1"/>
</dbReference>
<feature type="binding site" evidence="9">
    <location>
        <position position="190"/>
    </location>
    <ligand>
        <name>ATP</name>
        <dbReference type="ChEBI" id="CHEBI:30616"/>
    </ligand>
</feature>
<dbReference type="Proteomes" id="UP001175271">
    <property type="component" value="Unassembled WGS sequence"/>
</dbReference>
<feature type="region of interest" description="Disordered" evidence="10">
    <location>
        <begin position="1"/>
        <end position="34"/>
    </location>
</feature>
<feature type="region of interest" description="Disordered" evidence="10">
    <location>
        <begin position="113"/>
        <end position="137"/>
    </location>
</feature>
<dbReference type="EC" id="2.7.11.1" evidence="1"/>
<dbReference type="PROSITE" id="PS00107">
    <property type="entry name" value="PROTEIN_KINASE_ATP"/>
    <property type="match status" value="1"/>
</dbReference>
<gene>
    <name evidence="12" type="ORF">QR680_000675</name>
</gene>
<dbReference type="GO" id="GO:0050684">
    <property type="term" value="P:regulation of mRNA processing"/>
    <property type="evidence" value="ECO:0007669"/>
    <property type="project" value="TreeGrafter"/>
</dbReference>
<evidence type="ECO:0000256" key="6">
    <source>
        <dbReference type="ARBA" id="ARBA00022840"/>
    </source>
</evidence>
<feature type="region of interest" description="Disordered" evidence="10">
    <location>
        <begin position="421"/>
        <end position="441"/>
    </location>
</feature>
<dbReference type="GO" id="GO:0005634">
    <property type="term" value="C:nucleus"/>
    <property type="evidence" value="ECO:0007669"/>
    <property type="project" value="TreeGrafter"/>
</dbReference>
<organism evidence="12 13">
    <name type="scientific">Steinernema hermaphroditum</name>
    <dbReference type="NCBI Taxonomy" id="289476"/>
    <lineage>
        <taxon>Eukaryota</taxon>
        <taxon>Metazoa</taxon>
        <taxon>Ecdysozoa</taxon>
        <taxon>Nematoda</taxon>
        <taxon>Chromadorea</taxon>
        <taxon>Rhabditida</taxon>
        <taxon>Tylenchina</taxon>
        <taxon>Panagrolaimomorpha</taxon>
        <taxon>Strongyloidoidea</taxon>
        <taxon>Steinernematidae</taxon>
        <taxon>Steinernema</taxon>
    </lineage>
</organism>
<dbReference type="GO" id="GO:0005737">
    <property type="term" value="C:cytoplasm"/>
    <property type="evidence" value="ECO:0007669"/>
    <property type="project" value="TreeGrafter"/>
</dbReference>
<dbReference type="SUPFAM" id="SSF56112">
    <property type="entry name" value="Protein kinase-like (PK-like)"/>
    <property type="match status" value="1"/>
</dbReference>
<evidence type="ECO:0000256" key="7">
    <source>
        <dbReference type="ARBA" id="ARBA00047899"/>
    </source>
</evidence>
<dbReference type="PANTHER" id="PTHR47634:SF9">
    <property type="entry name" value="PROTEIN KINASE DOMAIN-CONTAINING PROTEIN-RELATED"/>
    <property type="match status" value="1"/>
</dbReference>
<dbReference type="GO" id="GO:0005524">
    <property type="term" value="F:ATP binding"/>
    <property type="evidence" value="ECO:0007669"/>
    <property type="project" value="UniProtKB-UniRule"/>
</dbReference>
<evidence type="ECO:0000256" key="10">
    <source>
        <dbReference type="SAM" id="MobiDB-lite"/>
    </source>
</evidence>
<evidence type="ECO:0000256" key="4">
    <source>
        <dbReference type="ARBA" id="ARBA00022741"/>
    </source>
</evidence>
<dbReference type="InterPro" id="IPR011009">
    <property type="entry name" value="Kinase-like_dom_sf"/>
</dbReference>
<evidence type="ECO:0000256" key="5">
    <source>
        <dbReference type="ARBA" id="ARBA00022777"/>
    </source>
</evidence>
<dbReference type="InterPro" id="IPR017441">
    <property type="entry name" value="Protein_kinase_ATP_BS"/>
</dbReference>
<keyword evidence="6 9" id="KW-0067">ATP-binding</keyword>
<keyword evidence="13" id="KW-1185">Reference proteome</keyword>
<name>A0AA39LE12_9BILA</name>
<dbReference type="InterPro" id="IPR051334">
    <property type="entry name" value="SRPK"/>
</dbReference>
<evidence type="ECO:0000313" key="13">
    <source>
        <dbReference type="Proteomes" id="UP001175271"/>
    </source>
</evidence>
<dbReference type="Gene3D" id="1.10.510.10">
    <property type="entry name" value="Transferase(Phosphotransferase) domain 1"/>
    <property type="match status" value="1"/>
</dbReference>
<dbReference type="PROSITE" id="PS50011">
    <property type="entry name" value="PROTEIN_KINASE_DOM"/>
    <property type="match status" value="1"/>
</dbReference>
<keyword evidence="4 9" id="KW-0547">Nucleotide-binding</keyword>
<dbReference type="Gene3D" id="3.30.200.20">
    <property type="entry name" value="Phosphorylase Kinase, domain 1"/>
    <property type="match status" value="1"/>
</dbReference>
<keyword evidence="2" id="KW-0723">Serine/threonine-protein kinase</keyword>
<evidence type="ECO:0000256" key="1">
    <source>
        <dbReference type="ARBA" id="ARBA00012513"/>
    </source>
</evidence>
<evidence type="ECO:0000259" key="11">
    <source>
        <dbReference type="PROSITE" id="PS50011"/>
    </source>
</evidence>
<dbReference type="PANTHER" id="PTHR47634">
    <property type="entry name" value="PROTEIN KINASE DOMAIN-CONTAINING PROTEIN-RELATED"/>
    <property type="match status" value="1"/>
</dbReference>
<evidence type="ECO:0000256" key="2">
    <source>
        <dbReference type="ARBA" id="ARBA00022527"/>
    </source>
</evidence>
<keyword evidence="5" id="KW-0418">Kinase</keyword>
<comment type="catalytic activity">
    <reaction evidence="7">
        <text>L-threonyl-[protein] + ATP = O-phospho-L-threonyl-[protein] + ADP + H(+)</text>
        <dbReference type="Rhea" id="RHEA:46608"/>
        <dbReference type="Rhea" id="RHEA-COMP:11060"/>
        <dbReference type="Rhea" id="RHEA-COMP:11605"/>
        <dbReference type="ChEBI" id="CHEBI:15378"/>
        <dbReference type="ChEBI" id="CHEBI:30013"/>
        <dbReference type="ChEBI" id="CHEBI:30616"/>
        <dbReference type="ChEBI" id="CHEBI:61977"/>
        <dbReference type="ChEBI" id="CHEBI:456216"/>
        <dbReference type="EC" id="2.7.11.1"/>
    </reaction>
</comment>
<evidence type="ECO:0000256" key="8">
    <source>
        <dbReference type="ARBA" id="ARBA00048679"/>
    </source>
</evidence>
<dbReference type="GO" id="GO:0004674">
    <property type="term" value="F:protein serine/threonine kinase activity"/>
    <property type="evidence" value="ECO:0007669"/>
    <property type="project" value="UniProtKB-KW"/>
</dbReference>
<feature type="domain" description="Protein kinase" evidence="11">
    <location>
        <begin position="161"/>
        <end position="441"/>
    </location>
</feature>
<comment type="caution">
    <text evidence="12">The sequence shown here is derived from an EMBL/GenBank/DDBJ whole genome shotgun (WGS) entry which is preliminary data.</text>
</comment>
<dbReference type="EMBL" id="JAUCMV010000005">
    <property type="protein sequence ID" value="KAK0394306.1"/>
    <property type="molecule type" value="Genomic_DNA"/>
</dbReference>
<sequence length="441" mass="49361">MTSKEQTKGRGPTKRKWGNIEDGDGQKKGGKPNFPLHLLVNTDRTENEPINTVETPEQYANALDLRGGGLHDPNPLMYHQNGAPHNYRLKNASPFVESPEPRYHHADQYLETRSLEGSESSVEAGTSPQNMNGSLGSVDPKNYDIGVAYCVRSGEVLHQRYHCISELGSGYFSTVWLCLNVEDQRFVALKISRSGQYAAQSALNEVKWLLRASDLSDGGYRDCVIQMHDFFLLNAGDMNKHICIITEVIGFSLLKLIKRNEDGLTLSNVRVIADQLLQGLQYLYAKFIAHQDLHPGNVLVTVSQAQIGQLAKEAKEETNSGFFDKIIDAAPNEKMQLKFIDFGNACFADKSSVKKDIEDLTLLLWELANGPKEDEYVDICTKISDPKGPFECFLKKMTEMERVGCGRESVALLIEDPWLQEPEHSHQSVPEEDYDTEHGAV</sequence>
<keyword evidence="3" id="KW-0808">Transferase</keyword>
<comment type="catalytic activity">
    <reaction evidence="8">
        <text>L-seryl-[protein] + ATP = O-phospho-L-seryl-[protein] + ADP + H(+)</text>
        <dbReference type="Rhea" id="RHEA:17989"/>
        <dbReference type="Rhea" id="RHEA-COMP:9863"/>
        <dbReference type="Rhea" id="RHEA-COMP:11604"/>
        <dbReference type="ChEBI" id="CHEBI:15378"/>
        <dbReference type="ChEBI" id="CHEBI:29999"/>
        <dbReference type="ChEBI" id="CHEBI:30616"/>
        <dbReference type="ChEBI" id="CHEBI:83421"/>
        <dbReference type="ChEBI" id="CHEBI:456216"/>
        <dbReference type="EC" id="2.7.11.1"/>
    </reaction>
</comment>
<proteinExistence type="predicted"/>
<dbReference type="AlphaFoldDB" id="A0AA39LE12"/>